<evidence type="ECO:0000313" key="8">
    <source>
        <dbReference type="EMBL" id="MDQ0216174.1"/>
    </source>
</evidence>
<accession>A0AAJ1T5E6</accession>
<dbReference type="Gene3D" id="3.30.1130.10">
    <property type="match status" value="1"/>
</dbReference>
<keyword evidence="5 6" id="KW-0456">Lyase</keyword>
<dbReference type="Proteomes" id="UP001237207">
    <property type="component" value="Unassembled WGS sequence"/>
</dbReference>
<evidence type="ECO:0000256" key="3">
    <source>
        <dbReference type="ARBA" id="ARBA00005708"/>
    </source>
</evidence>
<dbReference type="AlphaFoldDB" id="A0AAJ1T5E6"/>
<reference evidence="8" key="1">
    <citation type="submission" date="2023-07" db="EMBL/GenBank/DDBJ databases">
        <title>Genomic Encyclopedia of Type Strains, Phase IV (KMG-IV): sequencing the most valuable type-strain genomes for metagenomic binning, comparative biology and taxonomic classification.</title>
        <authorList>
            <person name="Goeker M."/>
        </authorList>
    </citation>
    <scope>NUCLEOTIDE SEQUENCE</scope>
    <source>
        <strain evidence="8">DSM 23947</strain>
    </source>
</reference>
<keyword evidence="9" id="KW-1185">Reference proteome</keyword>
<evidence type="ECO:0000256" key="6">
    <source>
        <dbReference type="RuleBase" id="RU362079"/>
    </source>
</evidence>
<evidence type="ECO:0000256" key="1">
    <source>
        <dbReference type="ARBA" id="ARBA00001353"/>
    </source>
</evidence>
<name>A0AAJ1T5E6_9BACI</name>
<dbReference type="GO" id="GO:0046656">
    <property type="term" value="P:folic acid biosynthetic process"/>
    <property type="evidence" value="ECO:0007669"/>
    <property type="project" value="UniProtKB-UniRule"/>
</dbReference>
<evidence type="ECO:0000259" key="7">
    <source>
        <dbReference type="SMART" id="SM00905"/>
    </source>
</evidence>
<evidence type="ECO:0000256" key="5">
    <source>
        <dbReference type="ARBA" id="ARBA00023239"/>
    </source>
</evidence>
<protein>
    <recommendedName>
        <fullName evidence="6">7,8-dihydroneopterin aldolase</fullName>
        <ecNumber evidence="6">4.1.2.25</ecNumber>
    </recommendedName>
</protein>
<organism evidence="8 9">
    <name type="scientific">Oikeobacillus pervagus</name>
    <dbReference type="NCBI Taxonomy" id="1325931"/>
    <lineage>
        <taxon>Bacteria</taxon>
        <taxon>Bacillati</taxon>
        <taxon>Bacillota</taxon>
        <taxon>Bacilli</taxon>
        <taxon>Bacillales</taxon>
        <taxon>Bacillaceae</taxon>
        <taxon>Oikeobacillus</taxon>
    </lineage>
</organism>
<dbReference type="InterPro" id="IPR006156">
    <property type="entry name" value="Dihydroneopterin_aldolase"/>
</dbReference>
<gene>
    <name evidence="8" type="ORF">J2S13_002612</name>
</gene>
<comment type="similarity">
    <text evidence="3 6">Belongs to the DHNA family.</text>
</comment>
<evidence type="ECO:0000256" key="4">
    <source>
        <dbReference type="ARBA" id="ARBA00022909"/>
    </source>
</evidence>
<proteinExistence type="inferred from homology"/>
<dbReference type="PANTHER" id="PTHR42844">
    <property type="entry name" value="DIHYDRONEOPTERIN ALDOLASE 1-RELATED"/>
    <property type="match status" value="1"/>
</dbReference>
<dbReference type="NCBIfam" id="TIGR00525">
    <property type="entry name" value="folB"/>
    <property type="match status" value="1"/>
</dbReference>
<keyword evidence="4 6" id="KW-0289">Folate biosynthesis</keyword>
<dbReference type="RefSeq" id="WP_307258174.1">
    <property type="nucleotide sequence ID" value="NZ_JAUSUC010000038.1"/>
</dbReference>
<dbReference type="FunFam" id="3.30.1130.10:FF:000003">
    <property type="entry name" value="7,8-dihydroneopterin aldolase"/>
    <property type="match status" value="1"/>
</dbReference>
<feature type="domain" description="Dihydroneopterin aldolase/epimerase" evidence="7">
    <location>
        <begin position="4"/>
        <end position="117"/>
    </location>
</feature>
<dbReference type="EMBL" id="JAUSUC010000038">
    <property type="protein sequence ID" value="MDQ0216174.1"/>
    <property type="molecule type" value="Genomic_DNA"/>
</dbReference>
<comment type="function">
    <text evidence="6">Catalyzes the conversion of 7,8-dihydroneopterin to 6-hydroxymethyl-7,8-dihydropterin.</text>
</comment>
<comment type="catalytic activity">
    <reaction evidence="1 6">
        <text>7,8-dihydroneopterin = 6-hydroxymethyl-7,8-dihydropterin + glycolaldehyde</text>
        <dbReference type="Rhea" id="RHEA:10540"/>
        <dbReference type="ChEBI" id="CHEBI:17001"/>
        <dbReference type="ChEBI" id="CHEBI:17071"/>
        <dbReference type="ChEBI" id="CHEBI:44841"/>
        <dbReference type="EC" id="4.1.2.25"/>
    </reaction>
</comment>
<dbReference type="NCBIfam" id="TIGR00526">
    <property type="entry name" value="folB_dom"/>
    <property type="match status" value="1"/>
</dbReference>
<dbReference type="GO" id="GO:0005737">
    <property type="term" value="C:cytoplasm"/>
    <property type="evidence" value="ECO:0007669"/>
    <property type="project" value="TreeGrafter"/>
</dbReference>
<dbReference type="PANTHER" id="PTHR42844:SF1">
    <property type="entry name" value="DIHYDRONEOPTERIN ALDOLASE 1-RELATED"/>
    <property type="match status" value="1"/>
</dbReference>
<dbReference type="InterPro" id="IPR006157">
    <property type="entry name" value="FolB_dom"/>
</dbReference>
<evidence type="ECO:0000313" key="9">
    <source>
        <dbReference type="Proteomes" id="UP001237207"/>
    </source>
</evidence>
<sequence>MDKIFLEGLDFYGYHGVFPEENKLGQRFRVDLTLHAPLKKAGKSDDLKNSVNYADVYEIAKTMVEKKQFKLIEAVAEHISSEILATFSSVESCTVKVTKPNPPIAGCYQSVAVEITRGR</sequence>
<dbReference type="GO" id="GO:0046654">
    <property type="term" value="P:tetrahydrofolate biosynthetic process"/>
    <property type="evidence" value="ECO:0007669"/>
    <property type="project" value="UniProtKB-UniRule"/>
</dbReference>
<dbReference type="GO" id="GO:0004150">
    <property type="term" value="F:dihydroneopterin aldolase activity"/>
    <property type="evidence" value="ECO:0007669"/>
    <property type="project" value="UniProtKB-UniRule"/>
</dbReference>
<dbReference type="SMART" id="SM00905">
    <property type="entry name" value="FolB"/>
    <property type="match status" value="1"/>
</dbReference>
<dbReference type="Pfam" id="PF02152">
    <property type="entry name" value="FolB"/>
    <property type="match status" value="1"/>
</dbReference>
<dbReference type="InterPro" id="IPR043133">
    <property type="entry name" value="GTP-CH-I_C/QueF"/>
</dbReference>
<comment type="caution">
    <text evidence="8">The sequence shown here is derived from an EMBL/GenBank/DDBJ whole genome shotgun (WGS) entry which is preliminary data.</text>
</comment>
<comment type="pathway">
    <text evidence="2 6">Cofactor biosynthesis; tetrahydrofolate biosynthesis; 2-amino-4-hydroxy-6-hydroxymethyl-7,8-dihydropteridine diphosphate from 7,8-dihydroneopterin triphosphate: step 3/4.</text>
</comment>
<dbReference type="EC" id="4.1.2.25" evidence="6"/>
<dbReference type="SUPFAM" id="SSF55620">
    <property type="entry name" value="Tetrahydrobiopterin biosynthesis enzymes-like"/>
    <property type="match status" value="1"/>
</dbReference>
<dbReference type="CDD" id="cd00534">
    <property type="entry name" value="DHNA_DHNTPE"/>
    <property type="match status" value="1"/>
</dbReference>
<evidence type="ECO:0000256" key="2">
    <source>
        <dbReference type="ARBA" id="ARBA00005013"/>
    </source>
</evidence>